<evidence type="ECO:0000313" key="2">
    <source>
        <dbReference type="Proteomes" id="UP000019149"/>
    </source>
</evidence>
<name>W6V566_ECHGR</name>
<organism evidence="1 2">
    <name type="scientific">Echinococcus granulosus</name>
    <name type="common">Hydatid tapeworm</name>
    <dbReference type="NCBI Taxonomy" id="6210"/>
    <lineage>
        <taxon>Eukaryota</taxon>
        <taxon>Metazoa</taxon>
        <taxon>Spiralia</taxon>
        <taxon>Lophotrochozoa</taxon>
        <taxon>Platyhelminthes</taxon>
        <taxon>Cestoda</taxon>
        <taxon>Eucestoda</taxon>
        <taxon>Cyclophyllidea</taxon>
        <taxon>Taeniidae</taxon>
        <taxon>Echinococcus</taxon>
        <taxon>Echinococcus granulosus group</taxon>
    </lineage>
</organism>
<proteinExistence type="predicted"/>
<dbReference type="CTD" id="36339414"/>
<gene>
    <name evidence="1" type="ORF">EGR_03699</name>
</gene>
<reference evidence="1 2" key="1">
    <citation type="journal article" date="2013" name="Nat. Genet.">
        <title>The genome of the hydatid tapeworm Echinococcus granulosus.</title>
        <authorList>
            <person name="Zheng H."/>
            <person name="Zhang W."/>
            <person name="Zhang L."/>
            <person name="Zhang Z."/>
            <person name="Li J."/>
            <person name="Lu G."/>
            <person name="Zhu Y."/>
            <person name="Wang Y."/>
            <person name="Huang Y."/>
            <person name="Liu J."/>
            <person name="Kang H."/>
            <person name="Chen J."/>
            <person name="Wang L."/>
            <person name="Chen A."/>
            <person name="Yu S."/>
            <person name="Gao Z."/>
            <person name="Jin L."/>
            <person name="Gu W."/>
            <person name="Wang Z."/>
            <person name="Zhao L."/>
            <person name="Shi B."/>
            <person name="Wen H."/>
            <person name="Lin R."/>
            <person name="Jones M.K."/>
            <person name="Brejova B."/>
            <person name="Vinar T."/>
            <person name="Zhao G."/>
            <person name="McManus D.P."/>
            <person name="Chen Z."/>
            <person name="Zhou Y."/>
            <person name="Wang S."/>
        </authorList>
    </citation>
    <scope>NUCLEOTIDE SEQUENCE [LARGE SCALE GENOMIC DNA]</scope>
</reference>
<sequence length="226" mass="25704">MYFLTSKVPPTRLSHKTINEAKLKKTHFGLEFSTLFSCLSVNQTVFDHLLKSELCIIWREIPFIWQIFYLFKQLNGLSSQFGTIILLTMQSSKCSANGHVVNMADVSFWYYCFPALPTASGSFILIKLAETGPCDLIGTRITHFREYKLIKMNKPINKVVSLPPILASQNELIFLSVSTVSKAIFLKKRCPKSVGFKGVPFLKKAMISDTSELLCRQTFDWRGEDT</sequence>
<dbReference type="EMBL" id="APAU02000020">
    <property type="protein sequence ID" value="EUB61409.1"/>
    <property type="molecule type" value="Genomic_DNA"/>
</dbReference>
<dbReference type="Proteomes" id="UP000019149">
    <property type="component" value="Unassembled WGS sequence"/>
</dbReference>
<dbReference type="KEGG" id="egl:EGR_03699"/>
<accession>W6V566</accession>
<keyword evidence="2" id="KW-1185">Reference proteome</keyword>
<dbReference type="RefSeq" id="XP_024352605.1">
    <property type="nucleotide sequence ID" value="XM_024492948.1"/>
</dbReference>
<protein>
    <submittedName>
        <fullName evidence="1">Uncharacterized protein</fullName>
    </submittedName>
</protein>
<dbReference type="AlphaFoldDB" id="W6V566"/>
<comment type="caution">
    <text evidence="1">The sequence shown here is derived from an EMBL/GenBank/DDBJ whole genome shotgun (WGS) entry which is preliminary data.</text>
</comment>
<evidence type="ECO:0000313" key="1">
    <source>
        <dbReference type="EMBL" id="EUB61409.1"/>
    </source>
</evidence>
<dbReference type="GeneID" id="36339414"/>